<keyword evidence="2" id="KW-1133">Transmembrane helix</keyword>
<dbReference type="Proteomes" id="UP001372338">
    <property type="component" value="Unassembled WGS sequence"/>
</dbReference>
<dbReference type="InterPro" id="IPR044240">
    <property type="entry name" value="STR4-like"/>
</dbReference>
<feature type="region of interest" description="Disordered" evidence="1">
    <location>
        <begin position="64"/>
        <end position="83"/>
    </location>
</feature>
<protein>
    <recommendedName>
        <fullName evidence="5">Rhodanese domain-containing protein</fullName>
    </recommendedName>
</protein>
<gene>
    <name evidence="3" type="ORF">RIF29_29788</name>
</gene>
<feature type="compositionally biased region" description="Basic residues" evidence="1">
    <location>
        <begin position="307"/>
        <end position="317"/>
    </location>
</feature>
<keyword evidence="4" id="KW-1185">Reference proteome</keyword>
<evidence type="ECO:0000256" key="1">
    <source>
        <dbReference type="SAM" id="MobiDB-lite"/>
    </source>
</evidence>
<evidence type="ECO:0000313" key="4">
    <source>
        <dbReference type="Proteomes" id="UP001372338"/>
    </source>
</evidence>
<keyword evidence="2" id="KW-0812">Transmembrane</keyword>
<feature type="region of interest" description="Disordered" evidence="1">
    <location>
        <begin position="304"/>
        <end position="394"/>
    </location>
</feature>
<sequence length="394" mass="43294">MLTRSSILSIQSHHHCSLCSYCSLPTLMDSLSSLLLSSYPLLSHPKFHKLHSFKPFSPLSNHYPSHSPSSSPQPLSSSPSTTKKISLSSHSLNSLQNPPFQILLSKSCFSFSIIELFASLPSLAAAEAAAPSAIDLDAGKINIESILVSIDDFFNRYPFFVATCTFIYLVVIPLAQEYFRKYKFVSAIDAFRKLSDDPNSQLLDVRDAKNVKFLPSPSLKLLKKEVVQVEFVEGDEDGFVKKVLERFEDASNTVLCVLDSFDGNSMKVAELLFKNGFKEAYAIKDGVRGQKGWMAIQDTLLPPSTHINKRKKTKASKKLNTNGNGAIQQNDSNYESALSPDTPLGGNQNADNGHLKRSVMSTPDVKISSVASSSPYPNYPDLKPPTSPTPSKPQ</sequence>
<evidence type="ECO:0008006" key="5">
    <source>
        <dbReference type="Google" id="ProtNLM"/>
    </source>
</evidence>
<keyword evidence="2" id="KW-0472">Membrane</keyword>
<dbReference type="Gene3D" id="3.40.250.10">
    <property type="entry name" value="Rhodanese-like domain"/>
    <property type="match status" value="1"/>
</dbReference>
<comment type="caution">
    <text evidence="3">The sequence shown here is derived from an EMBL/GenBank/DDBJ whole genome shotgun (WGS) entry which is preliminary data.</text>
</comment>
<proteinExistence type="predicted"/>
<evidence type="ECO:0000256" key="2">
    <source>
        <dbReference type="SAM" id="Phobius"/>
    </source>
</evidence>
<feature type="compositionally biased region" description="Pro residues" evidence="1">
    <location>
        <begin position="382"/>
        <end position="394"/>
    </location>
</feature>
<evidence type="ECO:0000313" key="3">
    <source>
        <dbReference type="EMBL" id="KAK7256346.1"/>
    </source>
</evidence>
<dbReference type="SUPFAM" id="SSF52821">
    <property type="entry name" value="Rhodanese/Cell cycle control phosphatase"/>
    <property type="match status" value="1"/>
</dbReference>
<dbReference type="PANTHER" id="PTHR47377">
    <property type="entry name" value="RHODANESE-LIKE DOMAIN-CONTAINING PROTEIN 4, CHLOROPLASTIC"/>
    <property type="match status" value="1"/>
</dbReference>
<dbReference type="EMBL" id="JAYWIO010000006">
    <property type="protein sequence ID" value="KAK7256346.1"/>
    <property type="molecule type" value="Genomic_DNA"/>
</dbReference>
<dbReference type="AlphaFoldDB" id="A0AAN9I0Q3"/>
<reference evidence="3 4" key="1">
    <citation type="submission" date="2024-01" db="EMBL/GenBank/DDBJ databases">
        <title>The genomes of 5 underutilized Papilionoideae crops provide insights into root nodulation and disease resistanc.</title>
        <authorList>
            <person name="Yuan L."/>
        </authorList>
    </citation>
    <scope>NUCLEOTIDE SEQUENCE [LARGE SCALE GENOMIC DNA]</scope>
    <source>
        <strain evidence="3">ZHUSHIDOU_FW_LH</strain>
        <tissue evidence="3">Leaf</tissue>
    </source>
</reference>
<organism evidence="3 4">
    <name type="scientific">Crotalaria pallida</name>
    <name type="common">Smooth rattlebox</name>
    <name type="synonym">Crotalaria striata</name>
    <dbReference type="NCBI Taxonomy" id="3830"/>
    <lineage>
        <taxon>Eukaryota</taxon>
        <taxon>Viridiplantae</taxon>
        <taxon>Streptophyta</taxon>
        <taxon>Embryophyta</taxon>
        <taxon>Tracheophyta</taxon>
        <taxon>Spermatophyta</taxon>
        <taxon>Magnoliopsida</taxon>
        <taxon>eudicotyledons</taxon>
        <taxon>Gunneridae</taxon>
        <taxon>Pentapetalae</taxon>
        <taxon>rosids</taxon>
        <taxon>fabids</taxon>
        <taxon>Fabales</taxon>
        <taxon>Fabaceae</taxon>
        <taxon>Papilionoideae</taxon>
        <taxon>50 kb inversion clade</taxon>
        <taxon>genistoids sensu lato</taxon>
        <taxon>core genistoids</taxon>
        <taxon>Crotalarieae</taxon>
        <taxon>Crotalaria</taxon>
    </lineage>
</organism>
<dbReference type="PANTHER" id="PTHR47377:SF3">
    <property type="entry name" value="RHODANESE-LIKE DOMAIN-CONTAINING PROTEIN 4A, CHLOROPLASTIC"/>
    <property type="match status" value="1"/>
</dbReference>
<name>A0AAN9I0Q3_CROPI</name>
<feature type="compositionally biased region" description="Polar residues" evidence="1">
    <location>
        <begin position="318"/>
        <end position="336"/>
    </location>
</feature>
<accession>A0AAN9I0Q3</accession>
<feature type="transmembrane region" description="Helical" evidence="2">
    <location>
        <begin position="157"/>
        <end position="175"/>
    </location>
</feature>
<dbReference type="InterPro" id="IPR036873">
    <property type="entry name" value="Rhodanese-like_dom_sf"/>
</dbReference>